<reference evidence="2 3" key="1">
    <citation type="submission" date="2024-06" db="EMBL/GenBank/DDBJ databases">
        <title>Genomic Encyclopedia of Type Strains, Phase IV (KMG-IV): sequencing the most valuable type-strain genomes for metagenomic binning, comparative biology and taxonomic classification.</title>
        <authorList>
            <person name="Goeker M."/>
        </authorList>
    </citation>
    <scope>NUCLEOTIDE SEQUENCE [LARGE SCALE GENOMIC DNA]</scope>
    <source>
        <strain evidence="2 3">DSM 23520</strain>
    </source>
</reference>
<gene>
    <name evidence="2" type="ORF">ABID56_002407</name>
</gene>
<keyword evidence="1" id="KW-0472">Membrane</keyword>
<keyword evidence="1" id="KW-1133">Transmembrane helix</keyword>
<dbReference type="RefSeq" id="WP_354221487.1">
    <property type="nucleotide sequence ID" value="NZ_JBEPMX010000015.1"/>
</dbReference>
<comment type="caution">
    <text evidence="2">The sequence shown here is derived from an EMBL/GenBank/DDBJ whole genome shotgun (WGS) entry which is preliminary data.</text>
</comment>
<evidence type="ECO:0000256" key="1">
    <source>
        <dbReference type="SAM" id="Phobius"/>
    </source>
</evidence>
<evidence type="ECO:0000313" key="3">
    <source>
        <dbReference type="Proteomes" id="UP001549167"/>
    </source>
</evidence>
<accession>A0ABV2L0D7</accession>
<sequence>MSKFLHTILLPSIKNDHGVIFPYFFLYLVIISTVLTAGFLHVHYQAEQLDWSQKQLTIQNLIQTTLYEFKHNMPTIRTDSQSITYNYETGQVEVEYVAINDTLIDLHMIVTIENEINYEHMTKIVYNVDNDSS</sequence>
<evidence type="ECO:0000313" key="2">
    <source>
        <dbReference type="EMBL" id="MET3684281.1"/>
    </source>
</evidence>
<evidence type="ECO:0008006" key="4">
    <source>
        <dbReference type="Google" id="ProtNLM"/>
    </source>
</evidence>
<keyword evidence="3" id="KW-1185">Reference proteome</keyword>
<dbReference type="Proteomes" id="UP001549167">
    <property type="component" value="Unassembled WGS sequence"/>
</dbReference>
<keyword evidence="1" id="KW-0812">Transmembrane</keyword>
<protein>
    <recommendedName>
        <fullName evidence="4">ComG operon protein 7</fullName>
    </recommendedName>
</protein>
<proteinExistence type="predicted"/>
<organism evidence="2 3">
    <name type="scientific">Alkalibacillus flavidus</name>
    <dbReference type="NCBI Taxonomy" id="546021"/>
    <lineage>
        <taxon>Bacteria</taxon>
        <taxon>Bacillati</taxon>
        <taxon>Bacillota</taxon>
        <taxon>Bacilli</taxon>
        <taxon>Bacillales</taxon>
        <taxon>Bacillaceae</taxon>
        <taxon>Alkalibacillus</taxon>
    </lineage>
</organism>
<name>A0ABV2L0D7_9BACI</name>
<dbReference type="EMBL" id="JBEPMX010000015">
    <property type="protein sequence ID" value="MET3684281.1"/>
    <property type="molecule type" value="Genomic_DNA"/>
</dbReference>
<feature type="transmembrane region" description="Helical" evidence="1">
    <location>
        <begin position="20"/>
        <end position="44"/>
    </location>
</feature>